<dbReference type="PATRIC" id="fig|1300348.6.peg.478"/>
<dbReference type="RefSeq" id="WP_053973161.1">
    <property type="nucleotide sequence ID" value="NZ_FNUE01000001.1"/>
</dbReference>
<proteinExistence type="predicted"/>
<keyword evidence="5" id="KW-1185">Reference proteome</keyword>
<dbReference type="Proteomes" id="UP000037716">
    <property type="component" value="Unassembled WGS sequence"/>
</dbReference>
<dbReference type="EMBL" id="LGBR01000001">
    <property type="protein sequence ID" value="KOY50919.1"/>
    <property type="molecule type" value="Genomic_DNA"/>
</dbReference>
<reference evidence="3 5" key="2">
    <citation type="submission" date="2016-10" db="EMBL/GenBank/DDBJ databases">
        <authorList>
            <person name="Varghese N."/>
            <person name="Submissions S."/>
        </authorList>
    </citation>
    <scope>NUCLEOTIDE SEQUENCE [LARGE SCALE GENOMIC DNA]</scope>
    <source>
        <strain evidence="3 5">DSW-5</strain>
    </source>
</reference>
<dbReference type="Pfam" id="PF18990">
    <property type="entry name" value="DUF5723"/>
    <property type="match status" value="1"/>
</dbReference>
<gene>
    <name evidence="2" type="ORF">I602_479</name>
    <name evidence="3" type="ORF">SAMN05444353_1305</name>
</gene>
<evidence type="ECO:0000313" key="4">
    <source>
        <dbReference type="Proteomes" id="UP000037716"/>
    </source>
</evidence>
<feature type="domain" description="DUF5723" evidence="1">
    <location>
        <begin position="38"/>
        <end position="431"/>
    </location>
</feature>
<dbReference type="InterPro" id="IPR043781">
    <property type="entry name" value="DUF5723"/>
</dbReference>
<dbReference type="STRING" id="1300348.I602_479"/>
<evidence type="ECO:0000259" key="1">
    <source>
        <dbReference type="Pfam" id="PF18990"/>
    </source>
</evidence>
<reference evidence="2 4" key="1">
    <citation type="submission" date="2015-07" db="EMBL/GenBank/DDBJ databases">
        <title>Genome of Polaribacter dokdonenesis DSW-5, isolated from seawater off Dokdo in Korea.</title>
        <authorList>
            <person name="Yoon K."/>
            <person name="Song J.Y."/>
            <person name="Kim J.F."/>
        </authorList>
    </citation>
    <scope>NUCLEOTIDE SEQUENCE [LARGE SCALE GENOMIC DNA]</scope>
    <source>
        <strain evidence="2 4">DSW-5</strain>
    </source>
</reference>
<protein>
    <recommendedName>
        <fullName evidence="1">DUF5723 domain-containing protein</fullName>
    </recommendedName>
</protein>
<evidence type="ECO:0000313" key="5">
    <source>
        <dbReference type="Proteomes" id="UP000183071"/>
    </source>
</evidence>
<comment type="caution">
    <text evidence="2">The sequence shown here is derived from an EMBL/GenBank/DDBJ whole genome shotgun (WGS) entry which is preliminary data.</text>
</comment>
<name>A0A0M9CF59_9FLAO</name>
<evidence type="ECO:0000313" key="3">
    <source>
        <dbReference type="EMBL" id="SEE22787.1"/>
    </source>
</evidence>
<dbReference type="AlphaFoldDB" id="A0A0M9CF59"/>
<dbReference type="EMBL" id="FNUE01000001">
    <property type="protein sequence ID" value="SEE22787.1"/>
    <property type="molecule type" value="Genomic_DNA"/>
</dbReference>
<dbReference type="Proteomes" id="UP000183071">
    <property type="component" value="Unassembled WGS sequence"/>
</dbReference>
<accession>A0A0M9CF59</accession>
<dbReference type="OrthoDB" id="975426at2"/>
<organism evidence="2 4">
    <name type="scientific">Polaribacter dokdonensis DSW-5</name>
    <dbReference type="NCBI Taxonomy" id="1300348"/>
    <lineage>
        <taxon>Bacteria</taxon>
        <taxon>Pseudomonadati</taxon>
        <taxon>Bacteroidota</taxon>
        <taxon>Flavobacteriia</taxon>
        <taxon>Flavobacteriales</taxon>
        <taxon>Flavobacteriaceae</taxon>
    </lineage>
</organism>
<sequence>MKKLINLVLFFIVFQTLAQNKQILYNFAELPQTLLLNPASEVNYKFHAGVPLLSGISSDFGSKGVVLSDIFANDNRSINDKIAEAIGNLSYRDFTKINTQIEILNAGFRLKDDYYLSFGFYQELDAIGYYPKDALDFISEGNAPHINRAFSAAGIRYKADFLGVLHAGISKKVDDKLTIGGRFKIYSSALNVESNNNTGLFTTTGGTNNIYTHYLTDVNLKFKTSGLIENNEYITDVNSYLKNTFFGSNLGLGIDVGVTYRITPQLEFSGSILDLGFINHKKNTKNTSITGNFVFEGVALEFDNDNNFENWDEIDQRFQDEIPITDDFESYISWRPTKLNLALKYSFGDYRSKICYDNTYKNFYTDAIGVQLYNVFRPLSSQLALTGFYEKAITNKIHTKVTYTVDDFSYSNIGAGLSIQLGSFNFYGLVDNLLEYGDLSSTNSASFQLGFNLIFN</sequence>
<evidence type="ECO:0000313" key="2">
    <source>
        <dbReference type="EMBL" id="KOY50919.1"/>
    </source>
</evidence>